<keyword evidence="3" id="KW-1185">Reference proteome</keyword>
<sequence>MLNFGILEVAPSTTKAAPAPGWAYVPDFSHAHSHSHSSAAPQLGLGLQPSSRRARLGAQQVVDGGGRAHDVSKKQDAKIVRELLVLDRENHRDVVISVSAGGKTGKERREGRSPHKLTPSVRKILASQKTFANHLSDYEALASLPSSQAPQGASPAVSSSTPVAAPGSGLTRTGKRSHKRKEATPSGAEAALTAPAPKRIYKKKEGHAHAHTPAVSTPLRQSSTSAPKSEPELSIATPASASPSASPSSPPSTFTPLLASSLPPPKPHPRDHDPLLISRVPALPSPAELQRLLDMPALSYHEARGGWTPEDRRKPARVFCESYWDTQGAMENGKGNT</sequence>
<name>A0A8A3P3Z3_9HELO</name>
<organism evidence="2 3">
    <name type="scientific">Monilinia vaccinii-corymbosi</name>
    <dbReference type="NCBI Taxonomy" id="61207"/>
    <lineage>
        <taxon>Eukaryota</taxon>
        <taxon>Fungi</taxon>
        <taxon>Dikarya</taxon>
        <taxon>Ascomycota</taxon>
        <taxon>Pezizomycotina</taxon>
        <taxon>Leotiomycetes</taxon>
        <taxon>Helotiales</taxon>
        <taxon>Sclerotiniaceae</taxon>
        <taxon>Monilinia</taxon>
    </lineage>
</organism>
<feature type="compositionally biased region" description="Low complexity" evidence="1">
    <location>
        <begin position="236"/>
        <end position="261"/>
    </location>
</feature>
<gene>
    <name evidence="2" type="ORF">DSL72_004504</name>
</gene>
<dbReference type="Proteomes" id="UP000672032">
    <property type="component" value="Chromosome 1"/>
</dbReference>
<feature type="compositionally biased region" description="Polar residues" evidence="1">
    <location>
        <begin position="214"/>
        <end position="227"/>
    </location>
</feature>
<dbReference type="EMBL" id="CP063405">
    <property type="protein sequence ID" value="QSZ29986.1"/>
    <property type="molecule type" value="Genomic_DNA"/>
</dbReference>
<reference evidence="2" key="1">
    <citation type="submission" date="2020-10" db="EMBL/GenBank/DDBJ databases">
        <title>Genome Sequence of Monilinia vaccinii-corymbosi Sheds Light on Mummy Berry Disease Infection of Blueberry and Mating Type.</title>
        <authorList>
            <person name="Yow A.G."/>
            <person name="Zhang Y."/>
            <person name="Bansal K."/>
            <person name="Eacker S.M."/>
            <person name="Sullivan S."/>
            <person name="Liachko I."/>
            <person name="Cubeta M.A."/>
            <person name="Rollins J.A."/>
            <person name="Ashrafi H."/>
        </authorList>
    </citation>
    <scope>NUCLEOTIDE SEQUENCE</scope>
    <source>
        <strain evidence="2">RL-1</strain>
    </source>
</reference>
<feature type="region of interest" description="Disordered" evidence="1">
    <location>
        <begin position="98"/>
        <end position="117"/>
    </location>
</feature>
<accession>A0A8A3P3Z3</accession>
<feature type="compositionally biased region" description="Basic and acidic residues" evidence="1">
    <location>
        <begin position="104"/>
        <end position="113"/>
    </location>
</feature>
<protein>
    <submittedName>
        <fullName evidence="2">Uncharacterized protein</fullName>
    </submittedName>
</protein>
<feature type="compositionally biased region" description="Basic residues" evidence="1">
    <location>
        <begin position="199"/>
        <end position="210"/>
    </location>
</feature>
<feature type="compositionally biased region" description="Low complexity" evidence="1">
    <location>
        <begin position="152"/>
        <end position="169"/>
    </location>
</feature>
<proteinExistence type="predicted"/>
<evidence type="ECO:0000313" key="2">
    <source>
        <dbReference type="EMBL" id="QSZ29986.1"/>
    </source>
</evidence>
<dbReference type="OrthoDB" id="74807at2759"/>
<evidence type="ECO:0000313" key="3">
    <source>
        <dbReference type="Proteomes" id="UP000672032"/>
    </source>
</evidence>
<dbReference type="AlphaFoldDB" id="A0A8A3P3Z3"/>
<feature type="region of interest" description="Disordered" evidence="1">
    <location>
        <begin position="145"/>
        <end position="281"/>
    </location>
</feature>
<evidence type="ECO:0000256" key="1">
    <source>
        <dbReference type="SAM" id="MobiDB-lite"/>
    </source>
</evidence>